<protein>
    <submittedName>
        <fullName evidence="1">Uncharacterized protein</fullName>
    </submittedName>
</protein>
<dbReference type="AlphaFoldDB" id="A0A0D8FWC3"/>
<gene>
    <name evidence="1" type="ORF">FEAC_09260</name>
</gene>
<reference evidence="1 2" key="1">
    <citation type="submission" date="2015-01" db="EMBL/GenBank/DDBJ databases">
        <title>Draft genome of the acidophilic iron oxidizer Ferrimicrobium acidiphilum strain T23.</title>
        <authorList>
            <person name="Poehlein A."/>
            <person name="Eisen S."/>
            <person name="Schloemann M."/>
            <person name="Johnson B.D."/>
            <person name="Daniel R."/>
            <person name="Muehling M."/>
        </authorList>
    </citation>
    <scope>NUCLEOTIDE SEQUENCE [LARGE SCALE GENOMIC DNA]</scope>
    <source>
        <strain evidence="1 2">T23</strain>
    </source>
</reference>
<keyword evidence="2" id="KW-1185">Reference proteome</keyword>
<evidence type="ECO:0000313" key="2">
    <source>
        <dbReference type="Proteomes" id="UP000032336"/>
    </source>
</evidence>
<name>A0A0D8FWC3_9ACTN</name>
<proteinExistence type="predicted"/>
<dbReference type="Proteomes" id="UP000032336">
    <property type="component" value="Unassembled WGS sequence"/>
</dbReference>
<evidence type="ECO:0000313" key="1">
    <source>
        <dbReference type="EMBL" id="KJE77214.1"/>
    </source>
</evidence>
<dbReference type="EMBL" id="JXUW01000006">
    <property type="protein sequence ID" value="KJE77214.1"/>
    <property type="molecule type" value="Genomic_DNA"/>
</dbReference>
<organism evidence="1 2">
    <name type="scientific">Ferrimicrobium acidiphilum DSM 19497</name>
    <dbReference type="NCBI Taxonomy" id="1121877"/>
    <lineage>
        <taxon>Bacteria</taxon>
        <taxon>Bacillati</taxon>
        <taxon>Actinomycetota</taxon>
        <taxon>Acidimicrobiia</taxon>
        <taxon>Acidimicrobiales</taxon>
        <taxon>Acidimicrobiaceae</taxon>
        <taxon>Ferrimicrobium</taxon>
    </lineage>
</organism>
<accession>A0A0D8FWC3</accession>
<sequence>MNYSAKQEVAHLRKSELLVADMKRKRLEFGGARGRGFRE</sequence>
<comment type="caution">
    <text evidence="1">The sequence shown here is derived from an EMBL/GenBank/DDBJ whole genome shotgun (WGS) entry which is preliminary data.</text>
</comment>